<evidence type="ECO:0000313" key="2">
    <source>
        <dbReference type="Proteomes" id="UP000095287"/>
    </source>
</evidence>
<keyword evidence="1" id="KW-1133">Transmembrane helix</keyword>
<protein>
    <submittedName>
        <fullName evidence="3">7TM_GPCR_Srx domain-containing protein</fullName>
    </submittedName>
</protein>
<feature type="transmembrane region" description="Helical" evidence="1">
    <location>
        <begin position="49"/>
        <end position="72"/>
    </location>
</feature>
<dbReference type="AlphaFoldDB" id="A0A1I7Y469"/>
<keyword evidence="2" id="KW-1185">Reference proteome</keyword>
<feature type="transmembrane region" description="Helical" evidence="1">
    <location>
        <begin position="20"/>
        <end position="37"/>
    </location>
</feature>
<name>A0A1I7Y469_9BILA</name>
<keyword evidence="1" id="KW-0812">Transmembrane</keyword>
<reference evidence="3" key="1">
    <citation type="submission" date="2016-11" db="UniProtKB">
        <authorList>
            <consortium name="WormBaseParasite"/>
        </authorList>
    </citation>
    <scope>IDENTIFICATION</scope>
</reference>
<dbReference type="WBParaSite" id="L893_g12492.t1">
    <property type="protein sequence ID" value="L893_g12492.t1"/>
    <property type="gene ID" value="L893_g12492"/>
</dbReference>
<feature type="transmembrane region" description="Helical" evidence="1">
    <location>
        <begin position="92"/>
        <end position="113"/>
    </location>
</feature>
<organism evidence="2 3">
    <name type="scientific">Steinernema glaseri</name>
    <dbReference type="NCBI Taxonomy" id="37863"/>
    <lineage>
        <taxon>Eukaryota</taxon>
        <taxon>Metazoa</taxon>
        <taxon>Ecdysozoa</taxon>
        <taxon>Nematoda</taxon>
        <taxon>Chromadorea</taxon>
        <taxon>Rhabditida</taxon>
        <taxon>Tylenchina</taxon>
        <taxon>Panagrolaimomorpha</taxon>
        <taxon>Strongyloidoidea</taxon>
        <taxon>Steinernematidae</taxon>
        <taxon>Steinernema</taxon>
    </lineage>
</organism>
<feature type="transmembrane region" description="Helical" evidence="1">
    <location>
        <begin position="134"/>
        <end position="152"/>
    </location>
</feature>
<sequence>MESTVVPRVEMGLRPYFEVSLNVICAVISVTAFLSYFAHRRHANFIGSLMVFVATCALYSILHGLDSIVRVIQLYTDMDWILDQSTYPAAQWLHVFKVLSTYFLYIGGIALVLDRFCSMSLPLMYSTRTLGVKICTLAIAICGTTAAVLIIANVKSDYNSGTTLVLNAAGHVYDFVVLAQFAAHVMFCVKYHHYMNARRSRHVKQHIIKVSIII</sequence>
<dbReference type="Proteomes" id="UP000095287">
    <property type="component" value="Unplaced"/>
</dbReference>
<feature type="transmembrane region" description="Helical" evidence="1">
    <location>
        <begin position="172"/>
        <end position="191"/>
    </location>
</feature>
<proteinExistence type="predicted"/>
<keyword evidence="1" id="KW-0472">Membrane</keyword>
<accession>A0A1I7Y469</accession>
<evidence type="ECO:0000256" key="1">
    <source>
        <dbReference type="SAM" id="Phobius"/>
    </source>
</evidence>
<evidence type="ECO:0000313" key="3">
    <source>
        <dbReference type="WBParaSite" id="L893_g12492.t1"/>
    </source>
</evidence>